<evidence type="ECO:0000259" key="6">
    <source>
        <dbReference type="PROSITE" id="PS51667"/>
    </source>
</evidence>
<dbReference type="InterPro" id="IPR001194">
    <property type="entry name" value="cDENN_dom"/>
</dbReference>
<feature type="compositionally biased region" description="Low complexity" evidence="4">
    <location>
        <begin position="1117"/>
        <end position="1128"/>
    </location>
</feature>
<proteinExistence type="predicted"/>
<dbReference type="GO" id="GO:0005634">
    <property type="term" value="C:nucleus"/>
    <property type="evidence" value="ECO:0007669"/>
    <property type="project" value="UniProtKB-SubCell"/>
</dbReference>
<keyword evidence="2 3" id="KW-0539">Nucleus</keyword>
<dbReference type="STRING" id="210143.A0A1R3HA63"/>
<organism evidence="7 8">
    <name type="scientific">Corchorus capsularis</name>
    <name type="common">Jute</name>
    <dbReference type="NCBI Taxonomy" id="210143"/>
    <lineage>
        <taxon>Eukaryota</taxon>
        <taxon>Viridiplantae</taxon>
        <taxon>Streptophyta</taxon>
        <taxon>Embryophyta</taxon>
        <taxon>Tracheophyta</taxon>
        <taxon>Spermatophyta</taxon>
        <taxon>Magnoliopsida</taxon>
        <taxon>eudicotyledons</taxon>
        <taxon>Gunneridae</taxon>
        <taxon>Pentapetalae</taxon>
        <taxon>rosids</taxon>
        <taxon>malvids</taxon>
        <taxon>Malvales</taxon>
        <taxon>Malvaceae</taxon>
        <taxon>Grewioideae</taxon>
        <taxon>Apeibeae</taxon>
        <taxon>Corchorus</taxon>
    </lineage>
</organism>
<feature type="compositionally biased region" description="Basic and acidic residues" evidence="4">
    <location>
        <begin position="1103"/>
        <end position="1116"/>
    </location>
</feature>
<dbReference type="InterPro" id="IPR051942">
    <property type="entry name" value="DENN_domain_containing_2"/>
</dbReference>
<dbReference type="Pfam" id="PF03456">
    <property type="entry name" value="uDENN"/>
    <property type="match status" value="1"/>
</dbReference>
<dbReference type="SMART" id="SM00800">
    <property type="entry name" value="uDENN"/>
    <property type="match status" value="1"/>
</dbReference>
<dbReference type="InterPro" id="IPR037516">
    <property type="entry name" value="Tripartite_DENN"/>
</dbReference>
<dbReference type="PROSITE" id="PS50211">
    <property type="entry name" value="DENN"/>
    <property type="match status" value="1"/>
</dbReference>
<gene>
    <name evidence="7" type="ORF">CCACVL1_20713</name>
</gene>
<dbReference type="AlphaFoldDB" id="A0A1R3HA63"/>
<dbReference type="InterPro" id="IPR014978">
    <property type="entry name" value="Gln-Leu-Gln_QLQ"/>
</dbReference>
<feature type="region of interest" description="Disordered" evidence="4">
    <location>
        <begin position="954"/>
        <end position="974"/>
    </location>
</feature>
<keyword evidence="8" id="KW-1185">Reference proteome</keyword>
<evidence type="ECO:0000256" key="4">
    <source>
        <dbReference type="SAM" id="MobiDB-lite"/>
    </source>
</evidence>
<dbReference type="PANTHER" id="PTHR15288">
    <property type="entry name" value="DENN DOMAIN-CONTAINING PROTEIN 2"/>
    <property type="match status" value="1"/>
</dbReference>
<dbReference type="Pfam" id="PF02141">
    <property type="entry name" value="DENN"/>
    <property type="match status" value="1"/>
</dbReference>
<dbReference type="GO" id="GO:0006355">
    <property type="term" value="P:regulation of DNA-templated transcription"/>
    <property type="evidence" value="ECO:0007669"/>
    <property type="project" value="InterPro"/>
</dbReference>
<evidence type="ECO:0000259" key="5">
    <source>
        <dbReference type="PROSITE" id="PS50211"/>
    </source>
</evidence>
<dbReference type="Gene3D" id="3.40.50.11500">
    <property type="match status" value="1"/>
</dbReference>
<dbReference type="SMART" id="SM00799">
    <property type="entry name" value="DENN"/>
    <property type="match status" value="1"/>
</dbReference>
<feature type="region of interest" description="Disordered" evidence="4">
    <location>
        <begin position="28"/>
        <end position="56"/>
    </location>
</feature>
<dbReference type="GO" id="GO:0005524">
    <property type="term" value="F:ATP binding"/>
    <property type="evidence" value="ECO:0007669"/>
    <property type="project" value="InterPro"/>
</dbReference>
<dbReference type="InterPro" id="IPR014977">
    <property type="entry name" value="WRC_dom"/>
</dbReference>
<evidence type="ECO:0000256" key="1">
    <source>
        <dbReference type="ARBA" id="ARBA00004123"/>
    </source>
</evidence>
<feature type="compositionally biased region" description="Polar residues" evidence="4">
    <location>
        <begin position="342"/>
        <end position="364"/>
    </location>
</feature>
<dbReference type="InterPro" id="IPR043153">
    <property type="entry name" value="DENN_C"/>
</dbReference>
<evidence type="ECO:0000313" key="8">
    <source>
        <dbReference type="Proteomes" id="UP000188268"/>
    </source>
</evidence>
<accession>A0A1R3HA63</accession>
<feature type="domain" description="UDENN" evidence="5">
    <location>
        <begin position="146"/>
        <end position="798"/>
    </location>
</feature>
<feature type="region of interest" description="Disordered" evidence="4">
    <location>
        <begin position="441"/>
        <end position="473"/>
    </location>
</feature>
<comment type="caution">
    <text evidence="7">The sequence shown here is derived from an EMBL/GenBank/DDBJ whole genome shotgun (WGS) entry which is preliminary data.</text>
</comment>
<feature type="region of interest" description="Disordered" evidence="4">
    <location>
        <begin position="1103"/>
        <end position="1128"/>
    </location>
</feature>
<dbReference type="PANTHER" id="PTHR15288:SF29">
    <property type="entry name" value="DENN (AEX-3) DOMAIN-CONTAINING PROTEIN"/>
    <property type="match status" value="1"/>
</dbReference>
<dbReference type="Pfam" id="PF08879">
    <property type="entry name" value="WRC"/>
    <property type="match status" value="1"/>
</dbReference>
<protein>
    <recommendedName>
        <fullName evidence="9">UDENN domain-containing protein</fullName>
    </recommendedName>
</protein>
<feature type="short sequence motif" description="Bipartite nuclear localization signal" evidence="3">
    <location>
        <begin position="868"/>
        <end position="875"/>
    </location>
</feature>
<feature type="short sequence motif" description="Bipartite nuclear localization signal" evidence="3">
    <location>
        <begin position="840"/>
        <end position="850"/>
    </location>
</feature>
<dbReference type="Proteomes" id="UP000188268">
    <property type="component" value="Unassembled WGS sequence"/>
</dbReference>
<feature type="domain" description="WRC" evidence="6">
    <location>
        <begin position="835"/>
        <end position="879"/>
    </location>
</feature>
<reference evidence="7 8" key="1">
    <citation type="submission" date="2013-09" db="EMBL/GenBank/DDBJ databases">
        <title>Corchorus capsularis genome sequencing.</title>
        <authorList>
            <person name="Alam M."/>
            <person name="Haque M.S."/>
            <person name="Islam M.S."/>
            <person name="Emdad E.M."/>
            <person name="Islam M.M."/>
            <person name="Ahmed B."/>
            <person name="Halim A."/>
            <person name="Hossen Q.M.M."/>
            <person name="Hossain M.Z."/>
            <person name="Ahmed R."/>
            <person name="Khan M.M."/>
            <person name="Islam R."/>
            <person name="Rashid M.M."/>
            <person name="Khan S.A."/>
            <person name="Rahman M.S."/>
            <person name="Alam M."/>
        </authorList>
    </citation>
    <scope>NUCLEOTIDE SEQUENCE [LARGE SCALE GENOMIC DNA]</scope>
    <source>
        <strain evidence="8">cv. CVL-1</strain>
        <tissue evidence="7">Whole seedling</tissue>
    </source>
</reference>
<comment type="subcellular location">
    <subcellularLocation>
        <location evidence="1 3">Nucleus</location>
    </subcellularLocation>
</comment>
<name>A0A1R3HA63_COCAP</name>
<sequence>MSKSEDSGSPGWSASFFMQTTEDMARAVAAAAAAATAARSPRPSAVYSSKDENGGSRFEKLQRHVSKVLKGFSQPTEVRSGTYNPEVLTSQKRQWASFQLQYLDHRSLKEPSRLFESMVVVGLPPNCDIQALQRQYVSRKFEGSGKLRSALSFNSRVEPNLEPQVLFVYPPEKQLPLKYKDLLSFCFPGGVEVHAVEKTPSMSELNEILLSQEHLKQSDLSFVFRLQVADDSTLYGCCVLVEEVVQKPSGLLSLISDRQPAYPSLSRYVMTTRRCYCILSRLPLFELHFGVLNSIFDEERLERLTKSIGDIELELSESYSNEAIVDDESTDQGALEDKQLDTSELSSGDTKSGDTADSNSLENQTPERDFESNKAVNHDTVVAIDLETDTFASKKESSGANPEDYDNDVDDFATTKQVAERRLPNAVLPLLRYYQYESSESSCSFQGSPCEDRNLRSDVDDTETEEASISGQEDSSDHLDILEWAKANNHGSLQILCEYYRLPCPARGSTVRFHPLEHLHPLEYHRPDEKVLHIAGSTIDLRSCTTSLEFAEAHTALSVEEEATALSTWAVACMCGSLRLEHVLTIFAGALLEKQIVVVCSNLGVLSATVLSIIPLIRPYQWQSLLMPVLPDDMLDFLDAPVPYIVGVKNKTSEVQSKLANVILVDANKNQIKASAIPQLPQHKELFACLSPYHAKLVGESYLGRRRPVYECTDVQIEAAKGFLSVLRSYLDSLCANMRSHTITNVQSNNDKVSLLLRESFIDSFPSRDRPFMKELEHQALIFKYIISGIPIPPDLLYTVKRSCLDSSLSSRLFSRHPQHMGWNCFQMGLGRKVDPEPGRCRRTDGKKWRCSKEAYPDSKYCERHMHRGKNRSRKPVEVTATSISNPSTNISSITKTYNNPCSFSSLSSISLSSSSAAAAADSQQLHHQLRYPPAYNSQVNHNHPFIYSHASRPQENTTHSLLDSGPYSHHTNSDHYRRNGYVYGVKEEIDEHAFFSEPSGTMRSFSGSSVDDPWQLTPLTMSSSSSKQRNCSGLQSDHQYSYLQLQSLSDHPSKIKQEGDEQHCYVLGSDFKCHEMPNTIKLERGEPEKTTVHRFFDEWPPKQRDSSWLDLDDNKSSNNSSSVSTTRLSISIPSTSHDFPIFNSRAHHNDG</sequence>
<dbReference type="Gramene" id="OMO67207">
    <property type="protein sequence ID" value="OMO67207"/>
    <property type="gene ID" value="CCACVL1_20713"/>
</dbReference>
<evidence type="ECO:0008006" key="9">
    <source>
        <dbReference type="Google" id="ProtNLM"/>
    </source>
</evidence>
<dbReference type="Pfam" id="PF08880">
    <property type="entry name" value="QLQ"/>
    <property type="match status" value="1"/>
</dbReference>
<feature type="compositionally biased region" description="Basic and acidic residues" evidence="4">
    <location>
        <begin position="450"/>
        <end position="459"/>
    </location>
</feature>
<dbReference type="EMBL" id="AWWV01012440">
    <property type="protein sequence ID" value="OMO67207.1"/>
    <property type="molecule type" value="Genomic_DNA"/>
</dbReference>
<feature type="compositionally biased region" description="Low complexity" evidence="4">
    <location>
        <begin position="28"/>
        <end position="46"/>
    </location>
</feature>
<dbReference type="GO" id="GO:0099402">
    <property type="term" value="P:plant organ development"/>
    <property type="evidence" value="ECO:0007669"/>
    <property type="project" value="UniProtKB-ARBA"/>
</dbReference>
<dbReference type="InterPro" id="IPR005113">
    <property type="entry name" value="uDENN_dom"/>
</dbReference>
<dbReference type="Gene3D" id="3.30.450.200">
    <property type="match status" value="1"/>
</dbReference>
<dbReference type="OMA" id="HEMPNTI"/>
<evidence type="ECO:0000313" key="7">
    <source>
        <dbReference type="EMBL" id="OMO67207.1"/>
    </source>
</evidence>
<dbReference type="PROSITE" id="PS51667">
    <property type="entry name" value="WRC"/>
    <property type="match status" value="1"/>
</dbReference>
<dbReference type="OrthoDB" id="971472at2759"/>
<evidence type="ECO:0000256" key="3">
    <source>
        <dbReference type="PROSITE-ProRule" id="PRU01002"/>
    </source>
</evidence>
<evidence type="ECO:0000256" key="2">
    <source>
        <dbReference type="ARBA" id="ARBA00023242"/>
    </source>
</evidence>
<feature type="region of interest" description="Disordered" evidence="4">
    <location>
        <begin position="322"/>
        <end position="376"/>
    </location>
</feature>